<evidence type="ECO:0000313" key="1">
    <source>
        <dbReference type="EMBL" id="OXC76675.1"/>
    </source>
</evidence>
<dbReference type="InterPro" id="IPR014710">
    <property type="entry name" value="RmlC-like_jellyroll"/>
</dbReference>
<proteinExistence type="predicted"/>
<dbReference type="Gene3D" id="2.60.120.10">
    <property type="entry name" value="Jelly Rolls"/>
    <property type="match status" value="1"/>
</dbReference>
<dbReference type="OrthoDB" id="4205621at2"/>
<dbReference type="Proteomes" id="UP000214720">
    <property type="component" value="Unassembled WGS sequence"/>
</dbReference>
<dbReference type="InterPro" id="IPR011051">
    <property type="entry name" value="RmlC_Cupin_sf"/>
</dbReference>
<dbReference type="EMBL" id="MTHB01000121">
    <property type="protein sequence ID" value="OXC76675.1"/>
    <property type="molecule type" value="Genomic_DNA"/>
</dbReference>
<protein>
    <recommendedName>
        <fullName evidence="3">Cupin</fullName>
    </recommendedName>
</protein>
<dbReference type="CDD" id="cd07009">
    <property type="entry name" value="cupin_BLL0285-like"/>
    <property type="match status" value="1"/>
</dbReference>
<accession>A0A226WZQ6</accession>
<evidence type="ECO:0008006" key="3">
    <source>
        <dbReference type="Google" id="ProtNLM"/>
    </source>
</evidence>
<gene>
    <name evidence="1" type="ORF">BSU04_20735</name>
</gene>
<dbReference type="SUPFAM" id="SSF51182">
    <property type="entry name" value="RmlC-like cupins"/>
    <property type="match status" value="1"/>
</dbReference>
<dbReference type="AlphaFoldDB" id="A0A226WZQ6"/>
<name>A0A226WZQ6_CABSO</name>
<evidence type="ECO:0000313" key="2">
    <source>
        <dbReference type="Proteomes" id="UP000214720"/>
    </source>
</evidence>
<dbReference type="RefSeq" id="WP_089162197.1">
    <property type="nucleotide sequence ID" value="NZ_MTHB01000121.1"/>
</dbReference>
<reference evidence="2" key="1">
    <citation type="submission" date="2017-01" db="EMBL/GenBank/DDBJ databases">
        <title>Genome Analysis of Deinococcus marmoris KOPRI26562.</title>
        <authorList>
            <person name="Kim J.H."/>
            <person name="Oh H.-M."/>
        </authorList>
    </citation>
    <scope>NUCLEOTIDE SEQUENCE [LARGE SCALE GENOMIC DNA]</scope>
    <source>
        <strain evidence="2">PAMC 26633</strain>
    </source>
</reference>
<organism evidence="1 2">
    <name type="scientific">Caballeronia sordidicola</name>
    <name type="common">Burkholderia sordidicola</name>
    <dbReference type="NCBI Taxonomy" id="196367"/>
    <lineage>
        <taxon>Bacteria</taxon>
        <taxon>Pseudomonadati</taxon>
        <taxon>Pseudomonadota</taxon>
        <taxon>Betaproteobacteria</taxon>
        <taxon>Burkholderiales</taxon>
        <taxon>Burkholderiaceae</taxon>
        <taxon>Caballeronia</taxon>
    </lineage>
</organism>
<comment type="caution">
    <text evidence="1">The sequence shown here is derived from an EMBL/GenBank/DDBJ whole genome shotgun (WGS) entry which is preliminary data.</text>
</comment>
<sequence length="161" mass="17533">MAASVSNATTQSPAKEGEAPRVGYWHLWTDNLGVSHQVRCELDRFELKGVGNAAPQWNDNQDRSEATVVVTVQPVGWVGDWHENPAPQWIIPISGRWWVESMDGTRIEMGPGDLSLGEDQGSIADGAGRIGHRSGTIGDQPAVLMTIQLHVAPVHLPGHFR</sequence>